<protein>
    <submittedName>
        <fullName evidence="1">Uncharacterized membrane-anchored protein</fullName>
    </submittedName>
</protein>
<dbReference type="Pfam" id="PF14345">
    <property type="entry name" value="GDYXXLXY"/>
    <property type="match status" value="1"/>
</dbReference>
<name>A0A1H2U5M6_9FLAO</name>
<sequence length="187" mass="21381">MDKKKITITLFALVVLAQLFVPAKMIWDQEDVLRSGNEFKFKTAPVDPNDPFRGKYITLSFDHNTVEVENTEDWYRGDEVYAIISNGKDGFARIQSIKKEKPSGNKDYLKAEIGFSTGTANRVSIDFPFDRFYLEESKAEEAEYTYWSSRRDTTKITYALVNIKDGQAVLKDVLIDGVSIVELVNKE</sequence>
<dbReference type="STRING" id="1073328.SAMN05216294_0836"/>
<proteinExistence type="predicted"/>
<dbReference type="RefSeq" id="WP_090292942.1">
    <property type="nucleotide sequence ID" value="NZ_FNKI01000001.1"/>
</dbReference>
<dbReference type="InterPro" id="IPR025833">
    <property type="entry name" value="GDYXXLXY"/>
</dbReference>
<evidence type="ECO:0000313" key="1">
    <source>
        <dbReference type="EMBL" id="SDW51513.1"/>
    </source>
</evidence>
<organism evidence="1 2">
    <name type="scientific">Flagellimonas zhangzhouensis</name>
    <dbReference type="NCBI Taxonomy" id="1073328"/>
    <lineage>
        <taxon>Bacteria</taxon>
        <taxon>Pseudomonadati</taxon>
        <taxon>Bacteroidota</taxon>
        <taxon>Flavobacteriia</taxon>
        <taxon>Flavobacteriales</taxon>
        <taxon>Flavobacteriaceae</taxon>
        <taxon>Flagellimonas</taxon>
    </lineage>
</organism>
<dbReference type="AlphaFoldDB" id="A0A1H2U5M6"/>
<keyword evidence="2" id="KW-1185">Reference proteome</keyword>
<dbReference type="OrthoDB" id="4868247at2"/>
<dbReference type="Proteomes" id="UP000199592">
    <property type="component" value="Unassembled WGS sequence"/>
</dbReference>
<evidence type="ECO:0000313" key="2">
    <source>
        <dbReference type="Proteomes" id="UP000199592"/>
    </source>
</evidence>
<dbReference type="EMBL" id="FNMY01000002">
    <property type="protein sequence ID" value="SDW51513.1"/>
    <property type="molecule type" value="Genomic_DNA"/>
</dbReference>
<gene>
    <name evidence="1" type="ORF">SAMN04487892_1458</name>
</gene>
<accession>A0A1H2U5M6</accession>
<reference evidence="2" key="1">
    <citation type="submission" date="2016-10" db="EMBL/GenBank/DDBJ databases">
        <authorList>
            <person name="Varghese N."/>
            <person name="Submissions S."/>
        </authorList>
    </citation>
    <scope>NUCLEOTIDE SEQUENCE [LARGE SCALE GENOMIC DNA]</scope>
    <source>
        <strain evidence="2">DSM 25030</strain>
    </source>
</reference>